<feature type="compositionally biased region" description="Basic residues" evidence="1">
    <location>
        <begin position="133"/>
        <end position="143"/>
    </location>
</feature>
<feature type="region of interest" description="Disordered" evidence="1">
    <location>
        <begin position="471"/>
        <end position="505"/>
    </location>
</feature>
<sequence>MGLSPEARKARRAGARRLSGQFDDSRKEVGRRSAGQKRGTNDGRRERMQASEDTARRRRRSAGRSCSGPERTDMHALQSTEVEASCGNGEERRRKRGRPRRVPGPSTLSSLAPRPKQEHAATAGLGGRGERRGGRKRVKRVAWKRQSEAVENGHEQKRGSGRKEKRRLSLPPSPVQDSVLAGGPGNAGRIAAQKSPETLGDPAASASFTARGSPSRRETLRTKEEERVLSEAQATERGRDRKRSGGAGRDGSPEAGTASFVLSQNAQGDAQSGRSCYGKETHKLGSDKGAVRDGTALYSSPACFLSSPPTASPDLVLNPGESLPSPCLEPQPLFSLPSFPSLPSSIPPVQVPADGRPPAPAFQHRDVGDDALVPEGAKMSNFSNPQLLPMRLLQMLLQRKNVATQPASSSSQQPSTEPASCTFSPPSSSSATSLSSSSPSAPQATARVNVHTLFASCGVRRPGETRCFVREGPEDFVPDYGAKEEANSSTASSTRSRSPTVSLSSSFPPLWCPGGVASLVPSEASGDPEVRPSLFSVAVSPSPSPDFPLSPPVALDPATACGEASLPSGGQHFPECTVGESGEGEKQERSASLSGNCEDMRVRSFSPLETAERNGEAEGSGRSDEGQVAKTLDGERADEQTTCLAPSPPAPHRLSVSLASGDAAAVLAQGEEPSTDWPRDSPREPLCGVSSEETLLDPPGPNRCSEEGQRSDASPAFRPALGEGANVAQRSGATPLLHSSPPQARENAVDWPVPGVQGDSEAGLGAGDAGKEANGNAFGDGSFERSPRRIPNSLPPAPRSRTDSETSDEEEESEGPWGSAEAPDACSGATAPSVLYRNAGLPEKARGSEPTNSMFDFVEANRLRGGAPATLLSSFPGSGERGWGAEAGETGRAKNGTRDGRFSAKKRVALKTAEDPGLASSADSGAVPVRRLSIKDFFRKHYKGPALPVHPSCALAFGTSSESEGEEGGNGKKKKKERRVNVGAADALWQPHFHPHNQEFRVRYRYKGSMRLKTISCARFGREGAKRLTAAFVERWDLTGRRIAAKTHRSRLALVDLPQDTHLLPGYDKKRSGLASTLCLSATCPSSGQAFPSPGFFARTPQLGLSPFSYLGPQAGQSLSVSGPAPLPFDPSTAASLVPPSSFPVASRFPLAHAKKIQPLFSSAKPQLPVHGGGGAASAHAVAGNSLLLNQAARGLVGGALLLAHEATPGRLLDLSSLELLSASPQAAGAAGPKGVFAQGLTSAGMASPPRARRLDLASPRSLACGAAFQNPSLSQLPGRSVAAARSPPRGPLSASPLPLAPSSPLLVATSTSSSATPPPSGGETYQAPAALCSPENVVRGTHGSGSPLLSGSSASAPSSSPAASFTLTSLSSLASLLSPLLSEPAKLAQARPKGVDRQALWLHLQNQFRATSKAATEWAACLENRTTGTASPLHSVAQGTERAGAMDIQRAAAEPGNSRPGLTAGERAEQRRSGIKETERLEEGMCSPPLATRSGADSEPAKEEERGHGQQEGSAHHLQPVNATGAYDLRREQSRVQVLHGGERSHESPETLGPLPTSGERPFSGETEERNEQLPQQKGWPNVAGRQRECPVEGEIVLQSLCLPASRNGADEPIRSYEPQPGLSVSGASRRDTGQRGWGGESAVVRNVVTDTAAFPRTEAFVRAQPSLIRPPALLPSAGPSCFFRTAMPPSRVAAPGSPPTEGVSWAAGAQPPGAIRPQFRLPCSPPSGLSVEKGRCVFSHEISKPRQALPSFSPAVSPVPPLCEPRPSPVSPFPQNPPFHSAAADFSQLPSPLFQENDVCRRSAGSALSVPPWWGFTGTRGATPHPRDLPPLHLAQTHLFGECFLEQAAPTNPSFPGVQAIGFGPAANLPPAGHATVVGAVSHLVSAGGALEKANKS</sequence>
<feature type="compositionally biased region" description="Polar residues" evidence="1">
    <location>
        <begin position="260"/>
        <end position="274"/>
    </location>
</feature>
<dbReference type="EMBL" id="LN714477">
    <property type="protein sequence ID" value="CEL64876.1"/>
    <property type="molecule type" value="Genomic_DNA"/>
</dbReference>
<feature type="compositionally biased region" description="Low complexity" evidence="1">
    <location>
        <begin position="488"/>
        <end position="505"/>
    </location>
</feature>
<feature type="compositionally biased region" description="Basic and acidic residues" evidence="1">
    <location>
        <begin position="889"/>
        <end position="902"/>
    </location>
</feature>
<feature type="compositionally biased region" description="Low complexity" evidence="1">
    <location>
        <begin position="1345"/>
        <end position="1362"/>
    </location>
</feature>
<feature type="region of interest" description="Disordered" evidence="1">
    <location>
        <begin position="560"/>
        <end position="831"/>
    </location>
</feature>
<feature type="compositionally biased region" description="Basic and acidic residues" evidence="1">
    <location>
        <begin position="1467"/>
        <end position="1484"/>
    </location>
</feature>
<feature type="region of interest" description="Disordered" evidence="1">
    <location>
        <begin position="1453"/>
        <end position="1521"/>
    </location>
</feature>
<feature type="compositionally biased region" description="Low complexity" evidence="1">
    <location>
        <begin position="1283"/>
        <end position="1316"/>
    </location>
</feature>
<feature type="region of interest" description="Disordered" evidence="1">
    <location>
        <begin position="1"/>
        <end position="289"/>
    </location>
</feature>
<feature type="region of interest" description="Disordered" evidence="1">
    <location>
        <begin position="871"/>
        <end position="902"/>
    </location>
</feature>
<feature type="compositionally biased region" description="Basic and acidic residues" evidence="1">
    <location>
        <begin position="1500"/>
        <end position="1510"/>
    </location>
</feature>
<evidence type="ECO:0000313" key="2">
    <source>
        <dbReference type="EMBL" id="CEL64876.1"/>
    </source>
</evidence>
<feature type="compositionally biased region" description="Basic and acidic residues" evidence="1">
    <location>
        <begin position="39"/>
        <end position="55"/>
    </location>
</feature>
<evidence type="ECO:0000256" key="1">
    <source>
        <dbReference type="SAM" id="MobiDB-lite"/>
    </source>
</evidence>
<feature type="compositionally biased region" description="Basic and acidic residues" evidence="1">
    <location>
        <begin position="215"/>
        <end position="239"/>
    </location>
</feature>
<feature type="region of interest" description="Disordered" evidence="1">
    <location>
        <begin position="959"/>
        <end position="979"/>
    </location>
</feature>
<proteinExistence type="predicted"/>
<feature type="region of interest" description="Disordered" evidence="1">
    <location>
        <begin position="1538"/>
        <end position="1584"/>
    </location>
</feature>
<reference evidence="2" key="1">
    <citation type="journal article" date="2015" name="PLoS ONE">
        <title>Comprehensive Evaluation of Toxoplasma gondii VEG and Neospora caninum LIV Genomes with Tachyzoite Stage Transcriptome and Proteome Defines Novel Transcript Features.</title>
        <authorList>
            <person name="Ramaprasad A."/>
            <person name="Mourier T."/>
            <person name="Naeem R."/>
            <person name="Malas T.B."/>
            <person name="Moussa E."/>
            <person name="Panigrahi A."/>
            <person name="Vermont S.J."/>
            <person name="Otto T.D."/>
            <person name="Wastling J."/>
            <person name="Pain A."/>
        </authorList>
    </citation>
    <scope>NUCLEOTIDE SEQUENCE</scope>
    <source>
        <strain evidence="2">Liverpool</strain>
    </source>
</reference>
<accession>A0A0F7U6Y0</accession>
<name>A0A0F7U6Y0_NEOCL</name>
<feature type="region of interest" description="Disordered" evidence="1">
    <location>
        <begin position="1278"/>
        <end position="1362"/>
    </location>
</feature>
<feature type="compositionally biased region" description="Acidic residues" evidence="1">
    <location>
        <begin position="805"/>
        <end position="814"/>
    </location>
</feature>
<feature type="region of interest" description="Disordered" evidence="1">
    <location>
        <begin position="403"/>
        <end position="443"/>
    </location>
</feature>
<feature type="region of interest" description="Disordered" evidence="1">
    <location>
        <begin position="1610"/>
        <end position="1640"/>
    </location>
</feature>
<gene>
    <name evidence="2" type="ORF">BN1204_007460</name>
</gene>
<protein>
    <submittedName>
        <fullName evidence="2">AP2 domain transcription factor AP2III-1</fullName>
    </submittedName>
</protein>
<feature type="compositionally biased region" description="Basic and acidic residues" evidence="1">
    <location>
        <begin position="145"/>
        <end position="162"/>
    </location>
</feature>
<feature type="compositionally biased region" description="Basic and acidic residues" evidence="1">
    <location>
        <begin position="277"/>
        <end position="289"/>
    </location>
</feature>
<feature type="compositionally biased region" description="Basic and acidic residues" evidence="1">
    <location>
        <begin position="610"/>
        <end position="639"/>
    </location>
</feature>
<organism evidence="2">
    <name type="scientific">Neospora caninum (strain Liverpool)</name>
    <dbReference type="NCBI Taxonomy" id="572307"/>
    <lineage>
        <taxon>Eukaryota</taxon>
        <taxon>Sar</taxon>
        <taxon>Alveolata</taxon>
        <taxon>Apicomplexa</taxon>
        <taxon>Conoidasida</taxon>
        <taxon>Coccidia</taxon>
        <taxon>Eucoccidiorida</taxon>
        <taxon>Eimeriorina</taxon>
        <taxon>Sarcocystidae</taxon>
        <taxon>Neospora</taxon>
    </lineage>
</organism>